<dbReference type="AlphaFoldDB" id="A0AAD6YGL9"/>
<feature type="region of interest" description="Disordered" evidence="1">
    <location>
        <begin position="1"/>
        <end position="32"/>
    </location>
</feature>
<evidence type="ECO:0000313" key="3">
    <source>
        <dbReference type="EMBL" id="KAJ7220514.1"/>
    </source>
</evidence>
<evidence type="ECO:0000313" key="4">
    <source>
        <dbReference type="Proteomes" id="UP001219525"/>
    </source>
</evidence>
<accession>A0AAD6YGL9</accession>
<feature type="domain" description="Fungal-type protein kinase" evidence="2">
    <location>
        <begin position="461"/>
        <end position="714"/>
    </location>
</feature>
<protein>
    <recommendedName>
        <fullName evidence="2">Fungal-type protein kinase domain-containing protein</fullName>
    </recommendedName>
</protein>
<proteinExistence type="predicted"/>
<evidence type="ECO:0000259" key="2">
    <source>
        <dbReference type="Pfam" id="PF17667"/>
    </source>
</evidence>
<gene>
    <name evidence="3" type="ORF">GGX14DRAFT_354587</name>
</gene>
<dbReference type="Proteomes" id="UP001219525">
    <property type="component" value="Unassembled WGS sequence"/>
</dbReference>
<dbReference type="InterPro" id="IPR040976">
    <property type="entry name" value="Pkinase_fungal"/>
</dbReference>
<evidence type="ECO:0000256" key="1">
    <source>
        <dbReference type="SAM" id="MobiDB-lite"/>
    </source>
</evidence>
<comment type="caution">
    <text evidence="3">The sequence shown here is derived from an EMBL/GenBank/DDBJ whole genome shotgun (WGS) entry which is preliminary data.</text>
</comment>
<keyword evidence="4" id="KW-1185">Reference proteome</keyword>
<dbReference type="Pfam" id="PF17667">
    <property type="entry name" value="Pkinase_fungal"/>
    <property type="match status" value="1"/>
</dbReference>
<name>A0AAD6YGL9_9AGAR</name>
<reference evidence="3" key="1">
    <citation type="submission" date="2023-03" db="EMBL/GenBank/DDBJ databases">
        <title>Massive genome expansion in bonnet fungi (Mycena s.s.) driven by repeated elements and novel gene families across ecological guilds.</title>
        <authorList>
            <consortium name="Lawrence Berkeley National Laboratory"/>
            <person name="Harder C.B."/>
            <person name="Miyauchi S."/>
            <person name="Viragh M."/>
            <person name="Kuo A."/>
            <person name="Thoen E."/>
            <person name="Andreopoulos B."/>
            <person name="Lu D."/>
            <person name="Skrede I."/>
            <person name="Drula E."/>
            <person name="Henrissat B."/>
            <person name="Morin E."/>
            <person name="Kohler A."/>
            <person name="Barry K."/>
            <person name="LaButti K."/>
            <person name="Morin E."/>
            <person name="Salamov A."/>
            <person name="Lipzen A."/>
            <person name="Mereny Z."/>
            <person name="Hegedus B."/>
            <person name="Baldrian P."/>
            <person name="Stursova M."/>
            <person name="Weitz H."/>
            <person name="Taylor A."/>
            <person name="Grigoriev I.V."/>
            <person name="Nagy L.G."/>
            <person name="Martin F."/>
            <person name="Kauserud H."/>
        </authorList>
    </citation>
    <scope>NUCLEOTIDE SEQUENCE</scope>
    <source>
        <strain evidence="3">9144</strain>
    </source>
</reference>
<sequence>MLPQHSTRTPVRPSSGHINSDDFSSKSVPQETLKRKMGEELGNHMWEFPFDTFSKMVCHKERKPAADITLLRMGRGRDDGVDRLEYYFHDSDADWFASAVDAAANDFEAEFKSAGGNVTFFPNSISESAHYTPVALLLNHCLDACAAASKGTNFDLARSGPYSKLSFVVYDKPTGDGIEAAAPLKPDLVGGQDFLAKVNPSSVLYWSPPPPPADLPSILIPSEIKNKWTELVRQAATYARCLFSARPLRKAALVLGYNHKTKEFRFLLFHRGGLTASHVLDPRTPHGRKQMVRVFLALLTCRSTGDAGFPDWCNDNQFKLPVDKDGTRHVVADIDKVLHYVNCCRGRAARVSLVTYPLSGDPPAARPKREGPLVPATEVRRSARIVAAREPKATIGVAAGIRPWTGPIYGDKNTMKVKTVPIGIHDGESSPLQGVTIDPAKMHYSSPLGEGVAATEGRFSGVLKTSWQQDQEMILEQELLSACNGLFGTPRHHYSLQPANADQVPIANHLFLPSPEQANALQSFHWDLMSLGTPSAPEYKSLWLHFCSLLGMSLVLSKDPLFLFEAILHAMLGWLSIFLKGFLHRDVSIGNLLALQDAVDMEPFKIDSTDELSMLMHELNIERHPDVDVVKQARRLGRLIGELDIGNKCSGFIIDGDHATRWGQSLSSPHDGTRSVSGTAEFMSMRLLDSVGRDRPYLQSPVDDIQSFYYVAQWAAAFNQDGDKFEDVEKIRSGLSGDVDAREAASARIRTLAASDANYVGTFLVRCRPLLHAWNSRLTDLSIDFADARDKSGKESWLKIVFQTFAYRGVADFLEVFQGHKESLANSRN</sequence>
<dbReference type="EMBL" id="JARJCW010000009">
    <property type="protein sequence ID" value="KAJ7220514.1"/>
    <property type="molecule type" value="Genomic_DNA"/>
</dbReference>
<organism evidence="3 4">
    <name type="scientific">Mycena pura</name>
    <dbReference type="NCBI Taxonomy" id="153505"/>
    <lineage>
        <taxon>Eukaryota</taxon>
        <taxon>Fungi</taxon>
        <taxon>Dikarya</taxon>
        <taxon>Basidiomycota</taxon>
        <taxon>Agaricomycotina</taxon>
        <taxon>Agaricomycetes</taxon>
        <taxon>Agaricomycetidae</taxon>
        <taxon>Agaricales</taxon>
        <taxon>Marasmiineae</taxon>
        <taxon>Mycenaceae</taxon>
        <taxon>Mycena</taxon>
    </lineage>
</organism>